<dbReference type="GeneID" id="30155933"/>
<keyword evidence="8 10" id="KW-0472">Membrane</keyword>
<evidence type="ECO:0000256" key="8">
    <source>
        <dbReference type="ARBA" id="ARBA00023136"/>
    </source>
</evidence>
<keyword evidence="5 10" id="KW-0812">Transmembrane</keyword>
<dbReference type="InterPro" id="IPR013233">
    <property type="entry name" value="PIG-X/PBN1"/>
</dbReference>
<comment type="similarity">
    <text evidence="3 10">Belongs to the PIGX family.</text>
</comment>
<keyword evidence="9" id="KW-0325">Glycoprotein</keyword>
<evidence type="ECO:0000256" key="2">
    <source>
        <dbReference type="ARBA" id="ARBA00004687"/>
    </source>
</evidence>
<dbReference type="PANTHER" id="PTHR28650">
    <property type="entry name" value="PHOSPHATIDYLINOSITOL-GLYCAN BIOSYNTHESIS CLASS X PROTEIN"/>
    <property type="match status" value="1"/>
</dbReference>
<keyword evidence="7 10" id="KW-1133">Transmembrane helix</keyword>
<dbReference type="UniPathway" id="UPA00196"/>
<evidence type="ECO:0000256" key="5">
    <source>
        <dbReference type="ARBA" id="ARBA00022692"/>
    </source>
</evidence>
<evidence type="ECO:0000313" key="12">
    <source>
        <dbReference type="Proteomes" id="UP000094065"/>
    </source>
</evidence>
<dbReference type="PANTHER" id="PTHR28650:SF1">
    <property type="entry name" value="PHOSPHATIDYLINOSITOL-GLYCAN BIOSYNTHESIS CLASS X PROTEIN"/>
    <property type="match status" value="1"/>
</dbReference>
<evidence type="ECO:0000256" key="1">
    <source>
        <dbReference type="ARBA" id="ARBA00004389"/>
    </source>
</evidence>
<accession>A0A1E3HP10</accession>
<dbReference type="RefSeq" id="XP_018992682.1">
    <property type="nucleotide sequence ID" value="XM_019138739.1"/>
</dbReference>
<evidence type="ECO:0000313" key="11">
    <source>
        <dbReference type="EMBL" id="ODN77446.1"/>
    </source>
</evidence>
<sequence length="217" mass="23957">MMAISPIDTSLSFSQPSLHPILTIAYALPPPTDSCTPAASFALTFPDALFIDPDELGGKWPIAAEEDESGSDVWTWALEPSSVDIERPYLGNSTHHTLHIRLNPSANIKEQEVLEVPLHARYLTPSDQGERTLVFPGEDGSELAAGWVCAESLSDNEKALELPLVHPTPISLTLPTGKHAHQELVELVTPVVIWLGWAWIMWKLWGLTKRRTKVKTL</sequence>
<comment type="caution">
    <text evidence="11">The sequence shown here is derived from an EMBL/GenBank/DDBJ whole genome shotgun (WGS) entry which is preliminary data.</text>
</comment>
<keyword evidence="4 10" id="KW-0337">GPI-anchor biosynthesis</keyword>
<comment type="subcellular location">
    <subcellularLocation>
        <location evidence="1 10">Endoplasmic reticulum membrane</location>
        <topology evidence="1 10">Single-pass membrane protein</topology>
    </subcellularLocation>
</comment>
<proteinExistence type="inferred from homology"/>
<comment type="pathway">
    <text evidence="2 10">Glycolipid biosynthesis; glycosylphosphatidylinositol-anchor biosynthesis.</text>
</comment>
<keyword evidence="6 10" id="KW-0256">Endoplasmic reticulum</keyword>
<reference evidence="11 12" key="1">
    <citation type="submission" date="2016-06" db="EMBL/GenBank/DDBJ databases">
        <title>Evolution of pathogenesis and genome organization in the Tremellales.</title>
        <authorList>
            <person name="Cuomo C."/>
            <person name="Litvintseva A."/>
            <person name="Heitman J."/>
            <person name="Chen Y."/>
            <person name="Sun S."/>
            <person name="Springer D."/>
            <person name="Dromer F."/>
            <person name="Young S."/>
            <person name="Zeng Q."/>
            <person name="Chapman S."/>
            <person name="Gujja S."/>
            <person name="Saif S."/>
            <person name="Birren B."/>
        </authorList>
    </citation>
    <scope>NUCLEOTIDE SEQUENCE [LARGE SCALE GENOMIC DNA]</scope>
    <source>
        <strain evidence="11 12">CBS 6039</strain>
    </source>
</reference>
<evidence type="ECO:0000256" key="3">
    <source>
        <dbReference type="ARBA" id="ARBA00010345"/>
    </source>
</evidence>
<dbReference type="EMBL" id="AWGJ01000007">
    <property type="protein sequence ID" value="ODN77446.1"/>
    <property type="molecule type" value="Genomic_DNA"/>
</dbReference>
<dbReference type="Pfam" id="PF08320">
    <property type="entry name" value="PIG-X"/>
    <property type="match status" value="2"/>
</dbReference>
<evidence type="ECO:0000256" key="10">
    <source>
        <dbReference type="RuleBase" id="RU366056"/>
    </source>
</evidence>
<evidence type="ECO:0000256" key="4">
    <source>
        <dbReference type="ARBA" id="ARBA00022502"/>
    </source>
</evidence>
<dbReference type="STRING" id="1295533.A0A1E3HP10"/>
<dbReference type="AlphaFoldDB" id="A0A1E3HP10"/>
<keyword evidence="12" id="KW-1185">Reference proteome</keyword>
<comment type="function">
    <text evidence="10">Required for proper folding and/or the stability of a subset of proteins in the endoplasmic reticulum. Component of glycosylphosphatidylinositol-mannosyltransferase 1 which transfers the first of the 4 mannoses in the GPI-anchor precursors during GPI-anchor biosynthesis. Probably acts by stabilizing the mannosyltransferase GPI14.</text>
</comment>
<protein>
    <recommendedName>
        <fullName evidence="10">Protein PBN1</fullName>
    </recommendedName>
</protein>
<name>A0A1E3HP10_9TREE</name>
<dbReference type="GO" id="GO:0006506">
    <property type="term" value="P:GPI anchor biosynthetic process"/>
    <property type="evidence" value="ECO:0007669"/>
    <property type="project" value="UniProtKB-UniPathway"/>
</dbReference>
<dbReference type="InterPro" id="IPR040039">
    <property type="entry name" value="PIGX"/>
</dbReference>
<evidence type="ECO:0000256" key="9">
    <source>
        <dbReference type="ARBA" id="ARBA00023180"/>
    </source>
</evidence>
<dbReference type="OrthoDB" id="5546453at2759"/>
<organism evidence="11 12">
    <name type="scientific">Cryptococcus amylolentus CBS 6039</name>
    <dbReference type="NCBI Taxonomy" id="1295533"/>
    <lineage>
        <taxon>Eukaryota</taxon>
        <taxon>Fungi</taxon>
        <taxon>Dikarya</taxon>
        <taxon>Basidiomycota</taxon>
        <taxon>Agaricomycotina</taxon>
        <taxon>Tremellomycetes</taxon>
        <taxon>Tremellales</taxon>
        <taxon>Cryptococcaceae</taxon>
        <taxon>Cryptococcus</taxon>
    </lineage>
</organism>
<dbReference type="SMART" id="SM00780">
    <property type="entry name" value="PIG-X"/>
    <property type="match status" value="1"/>
</dbReference>
<evidence type="ECO:0000256" key="6">
    <source>
        <dbReference type="ARBA" id="ARBA00022824"/>
    </source>
</evidence>
<feature type="transmembrane region" description="Helical" evidence="10">
    <location>
        <begin position="187"/>
        <end position="205"/>
    </location>
</feature>
<dbReference type="GO" id="GO:0005789">
    <property type="term" value="C:endoplasmic reticulum membrane"/>
    <property type="evidence" value="ECO:0007669"/>
    <property type="project" value="UniProtKB-SubCell"/>
</dbReference>
<gene>
    <name evidence="11" type="ORF">L202_04624</name>
</gene>
<dbReference type="Proteomes" id="UP000094065">
    <property type="component" value="Unassembled WGS sequence"/>
</dbReference>
<evidence type="ECO:0000256" key="7">
    <source>
        <dbReference type="ARBA" id="ARBA00022989"/>
    </source>
</evidence>